<evidence type="ECO:0000256" key="1">
    <source>
        <dbReference type="ARBA" id="ARBA00022691"/>
    </source>
</evidence>
<dbReference type="InterPro" id="IPR034474">
    <property type="entry name" value="Methyltransferase_Class_D"/>
</dbReference>
<dbReference type="PROSITE" id="PS51918">
    <property type="entry name" value="RADICAL_SAM"/>
    <property type="match status" value="1"/>
</dbReference>
<dbReference type="SUPFAM" id="SSF102114">
    <property type="entry name" value="Radical SAM enzymes"/>
    <property type="match status" value="1"/>
</dbReference>
<dbReference type="PANTHER" id="PTHR43306">
    <property type="entry name" value="7,8-DIHYDRO-6-HYDROXYMETHYLPTERIN DIMETHYLTRANSFERASE"/>
    <property type="match status" value="1"/>
</dbReference>
<keyword evidence="2" id="KW-0479">Metal-binding</keyword>
<dbReference type="CDD" id="cd01335">
    <property type="entry name" value="Radical_SAM"/>
    <property type="match status" value="1"/>
</dbReference>
<dbReference type="SFLD" id="SFLDG01067">
    <property type="entry name" value="SPASM/twitch_domain_containing"/>
    <property type="match status" value="1"/>
</dbReference>
<dbReference type="InterPro" id="IPR007197">
    <property type="entry name" value="rSAM"/>
</dbReference>
<keyword evidence="3" id="KW-0408">Iron</keyword>
<evidence type="ECO:0000313" key="6">
    <source>
        <dbReference type="EMBL" id="MBD7970137.1"/>
    </source>
</evidence>
<comment type="caution">
    <text evidence="6">The sequence shown here is derived from an EMBL/GenBank/DDBJ whole genome shotgun (WGS) entry which is preliminary data.</text>
</comment>
<accession>A0ABR8T369</accession>
<dbReference type="Proteomes" id="UP000608071">
    <property type="component" value="Unassembled WGS sequence"/>
</dbReference>
<dbReference type="InterPro" id="IPR056488">
    <property type="entry name" value="Zn_ribbon_HMPTM"/>
</dbReference>
<dbReference type="Gene3D" id="3.20.20.70">
    <property type="entry name" value="Aldolase class I"/>
    <property type="match status" value="1"/>
</dbReference>
<dbReference type="InterPro" id="IPR058240">
    <property type="entry name" value="rSAM_sf"/>
</dbReference>
<dbReference type="SFLD" id="SFLDS00029">
    <property type="entry name" value="Radical_SAM"/>
    <property type="match status" value="1"/>
</dbReference>
<gene>
    <name evidence="6" type="ORF">H9647_18910</name>
</gene>
<sequence length="480" mass="54738">MPNRPYLYHELTNSICTTCYRKVEAKVIEEDGKIYMVKRCLIHGPEKVLISTDVEYYHRTRKFIKPSEMPLVWNTPIKYGCPYDCGLCPDHEQHSCLTLLEITDHCNLQCPICFAESSPHRTSYRSLAQIEFMLDRIIENEGEADIVQISGGEPTTHPDFFEILDMCKSRPIKHIMVNTNGIRIAQDREFARQLSEYAPGFEVYLQFDSFEAHVLKELRGADLRRIRQQAIDHLNEFNISTTLVVTLKKGLNDGEIGDIIQYGLQQKAVRGVTIQPIQAAGRLEGYDPATDRLTVSEVRQMIIDQSGVFDEDDILPVPCHPDCLAMGYALKLGGQVIPLTGMIDPDILLEGDSNTIIYEQDPVIRDKMFELLSTGHSPESSALSLKSLLCCLPLAAVPEEITYDNVFRVIIMQFLDAHNFDVRSVKKSCVHIVHPDGRIIPFDTYNLFYRDDKEELLKERKNEIVTAWDRDTKVVPVSEK</sequence>
<dbReference type="Pfam" id="PF04055">
    <property type="entry name" value="Radical_SAM"/>
    <property type="match status" value="1"/>
</dbReference>
<dbReference type="RefSeq" id="WP_191802893.1">
    <property type="nucleotide sequence ID" value="NZ_JACSQL010000010.1"/>
</dbReference>
<feature type="domain" description="Radical SAM core" evidence="5">
    <location>
        <begin position="89"/>
        <end position="312"/>
    </location>
</feature>
<dbReference type="SFLD" id="SFLDG01100">
    <property type="entry name" value="methyltransferase_(Class_D)"/>
    <property type="match status" value="1"/>
</dbReference>
<protein>
    <submittedName>
        <fullName evidence="6">Radical SAM protein</fullName>
    </submittedName>
</protein>
<organism evidence="6 7">
    <name type="scientific">Paenibacillus gallinarum</name>
    <dbReference type="NCBI Taxonomy" id="2762232"/>
    <lineage>
        <taxon>Bacteria</taxon>
        <taxon>Bacillati</taxon>
        <taxon>Bacillota</taxon>
        <taxon>Bacilli</taxon>
        <taxon>Bacillales</taxon>
        <taxon>Paenibacillaceae</taxon>
        <taxon>Paenibacillus</taxon>
    </lineage>
</organism>
<evidence type="ECO:0000313" key="7">
    <source>
        <dbReference type="Proteomes" id="UP000608071"/>
    </source>
</evidence>
<dbReference type="PANTHER" id="PTHR43306:SF1">
    <property type="entry name" value="7,8-DIHYDRO-6-HYDROXYMETHYLPTERIN DIMETHYLTRANSFERASE"/>
    <property type="match status" value="1"/>
</dbReference>
<dbReference type="EMBL" id="JACSQL010000010">
    <property type="protein sequence ID" value="MBD7970137.1"/>
    <property type="molecule type" value="Genomic_DNA"/>
</dbReference>
<dbReference type="InterPro" id="IPR013785">
    <property type="entry name" value="Aldolase_TIM"/>
</dbReference>
<keyword evidence="1" id="KW-0949">S-adenosyl-L-methionine</keyword>
<proteinExistence type="predicted"/>
<dbReference type="Pfam" id="PF23545">
    <property type="entry name" value="Zn_ribbon_HMPTM"/>
    <property type="match status" value="1"/>
</dbReference>
<evidence type="ECO:0000256" key="4">
    <source>
        <dbReference type="ARBA" id="ARBA00023014"/>
    </source>
</evidence>
<evidence type="ECO:0000256" key="2">
    <source>
        <dbReference type="ARBA" id="ARBA00022723"/>
    </source>
</evidence>
<evidence type="ECO:0000256" key="3">
    <source>
        <dbReference type="ARBA" id="ARBA00023004"/>
    </source>
</evidence>
<evidence type="ECO:0000259" key="5">
    <source>
        <dbReference type="PROSITE" id="PS51918"/>
    </source>
</evidence>
<keyword evidence="4" id="KW-0411">Iron-sulfur</keyword>
<reference evidence="6 7" key="1">
    <citation type="submission" date="2020-08" db="EMBL/GenBank/DDBJ databases">
        <title>A Genomic Blueprint of the Chicken Gut Microbiome.</title>
        <authorList>
            <person name="Gilroy R."/>
            <person name="Ravi A."/>
            <person name="Getino M."/>
            <person name="Pursley I."/>
            <person name="Horton D.L."/>
            <person name="Alikhan N.-F."/>
            <person name="Baker D."/>
            <person name="Gharbi K."/>
            <person name="Hall N."/>
            <person name="Watson M."/>
            <person name="Adriaenssens E.M."/>
            <person name="Foster-Nyarko E."/>
            <person name="Jarju S."/>
            <person name="Secka A."/>
            <person name="Antonio M."/>
            <person name="Oren A."/>
            <person name="Chaudhuri R."/>
            <person name="La Ragione R.M."/>
            <person name="Hildebrand F."/>
            <person name="Pallen M.J."/>
        </authorList>
    </citation>
    <scope>NUCLEOTIDE SEQUENCE [LARGE SCALE GENOMIC DNA]</scope>
    <source>
        <strain evidence="6 7">Sa2BVA9</strain>
    </source>
</reference>
<name>A0ABR8T369_9BACL</name>
<keyword evidence="7" id="KW-1185">Reference proteome</keyword>